<reference evidence="4" key="2">
    <citation type="journal article" date="2008" name="Nucleic Acids Res.">
        <title>The rice annotation project database (RAP-DB): 2008 update.</title>
        <authorList>
            <consortium name="The rice annotation project (RAP)"/>
        </authorList>
    </citation>
    <scope>GENOME REANNOTATION</scope>
    <source>
        <strain evidence="4">cv. Nipponbare</strain>
    </source>
</reference>
<dbReference type="EMBL" id="AP008215">
    <property type="protein sequence ID" value="BAF25367.2"/>
    <property type="molecule type" value="Genomic_DNA"/>
</dbReference>
<feature type="compositionally biased region" description="Low complexity" evidence="2">
    <location>
        <begin position="31"/>
        <end position="43"/>
    </location>
</feature>
<feature type="compositionally biased region" description="Basic and acidic residues" evidence="2">
    <location>
        <begin position="502"/>
        <end position="514"/>
    </location>
</feature>
<dbReference type="PANTHER" id="PTHR35317:SF38">
    <property type="entry name" value="RNA-DIRECTED DNA POLYMERASE"/>
    <property type="match status" value="1"/>
</dbReference>
<feature type="compositionally biased region" description="Low complexity" evidence="2">
    <location>
        <begin position="53"/>
        <end position="65"/>
    </location>
</feature>
<dbReference type="AlphaFoldDB" id="Q0J0Z8"/>
<organism evidence="3 4">
    <name type="scientific">Oryza sativa subsp. japonica</name>
    <name type="common">Rice</name>
    <dbReference type="NCBI Taxonomy" id="39947"/>
    <lineage>
        <taxon>Eukaryota</taxon>
        <taxon>Viridiplantae</taxon>
        <taxon>Streptophyta</taxon>
        <taxon>Embryophyta</taxon>
        <taxon>Tracheophyta</taxon>
        <taxon>Spermatophyta</taxon>
        <taxon>Magnoliopsida</taxon>
        <taxon>Liliopsida</taxon>
        <taxon>Poales</taxon>
        <taxon>Poaceae</taxon>
        <taxon>BOP clade</taxon>
        <taxon>Oryzoideae</taxon>
        <taxon>Oryzeae</taxon>
        <taxon>Oryzinae</taxon>
        <taxon>Oryza</taxon>
        <taxon>Oryza sativa</taxon>
    </lineage>
</organism>
<gene>
    <name evidence="3" type="ordered locus">Os09g0473900</name>
</gene>
<reference evidence="3 4" key="1">
    <citation type="journal article" date="2005" name="Nature">
        <title>The map-based sequence of the rice genome.</title>
        <authorList>
            <consortium name="International rice genome sequencing project (IRGSP)"/>
            <person name="Matsumoto T."/>
            <person name="Wu J."/>
            <person name="Kanamori H."/>
            <person name="Katayose Y."/>
            <person name="Fujisawa M."/>
            <person name="Namiki N."/>
            <person name="Mizuno H."/>
            <person name="Yamamoto K."/>
            <person name="Antonio B.A."/>
            <person name="Baba T."/>
            <person name="Sakata K."/>
            <person name="Nagamura Y."/>
            <person name="Aoki H."/>
            <person name="Arikawa K."/>
            <person name="Arita K."/>
            <person name="Bito T."/>
            <person name="Chiden Y."/>
            <person name="Fujitsuka N."/>
            <person name="Fukunaka R."/>
            <person name="Hamada M."/>
            <person name="Harada C."/>
            <person name="Hayashi A."/>
            <person name="Hijishita S."/>
            <person name="Honda M."/>
            <person name="Hosokawa S."/>
            <person name="Ichikawa Y."/>
            <person name="Idonuma A."/>
            <person name="Iijima M."/>
            <person name="Ikeda M."/>
            <person name="Ikeno M."/>
            <person name="Ito K."/>
            <person name="Ito S."/>
            <person name="Ito T."/>
            <person name="Ito Y."/>
            <person name="Ito Y."/>
            <person name="Iwabuchi A."/>
            <person name="Kamiya K."/>
            <person name="Karasawa W."/>
            <person name="Kurita K."/>
            <person name="Katagiri S."/>
            <person name="Kikuta A."/>
            <person name="Kobayashi H."/>
            <person name="Kobayashi N."/>
            <person name="Machita K."/>
            <person name="Maehara T."/>
            <person name="Masukawa M."/>
            <person name="Mizubayashi T."/>
            <person name="Mukai Y."/>
            <person name="Nagasaki H."/>
            <person name="Nagata Y."/>
            <person name="Naito S."/>
            <person name="Nakashima M."/>
            <person name="Nakama Y."/>
            <person name="Nakamichi Y."/>
            <person name="Nakamura M."/>
            <person name="Meguro A."/>
            <person name="Negishi M."/>
            <person name="Ohta I."/>
            <person name="Ohta T."/>
            <person name="Okamoto M."/>
            <person name="Ono N."/>
            <person name="Saji S."/>
            <person name="Sakaguchi M."/>
            <person name="Sakai K."/>
            <person name="Shibata M."/>
            <person name="Shimokawa T."/>
            <person name="Song J."/>
            <person name="Takazaki Y."/>
            <person name="Terasawa K."/>
            <person name="Tsugane M."/>
            <person name="Tsuji K."/>
            <person name="Ueda S."/>
            <person name="Waki K."/>
            <person name="Yamagata H."/>
            <person name="Yamamoto M."/>
            <person name="Yamamoto S."/>
            <person name="Yamane H."/>
            <person name="Yoshiki S."/>
            <person name="Yoshihara R."/>
            <person name="Yukawa K."/>
            <person name="Zhong H."/>
            <person name="Yano M."/>
            <person name="Yuan Q."/>
            <person name="Ouyang S."/>
            <person name="Liu J."/>
            <person name="Jones K.M."/>
            <person name="Gansberger K."/>
            <person name="Moffat K."/>
            <person name="Hill J."/>
            <person name="Bera J."/>
            <person name="Fadrosh D."/>
            <person name="Jin S."/>
            <person name="Johri S."/>
            <person name="Kim M."/>
            <person name="Overton L."/>
            <person name="Reardon M."/>
            <person name="Tsitrin T."/>
            <person name="Vuong H."/>
            <person name="Weaver B."/>
            <person name="Ciecko A."/>
            <person name="Tallon L."/>
            <person name="Jackson J."/>
            <person name="Pai G."/>
            <person name="Aken S.V."/>
            <person name="Utterback T."/>
            <person name="Reidmuller S."/>
            <person name="Feldblyum T."/>
            <person name="Hsiao J."/>
            <person name="Zismann V."/>
            <person name="Iobst S."/>
            <person name="de Vazeille A.R."/>
            <person name="Buell C.R."/>
            <person name="Ying K."/>
            <person name="Li Y."/>
            <person name="Lu T."/>
            <person name="Huang Y."/>
            <person name="Zhao Q."/>
            <person name="Feng Q."/>
            <person name="Zhang L."/>
            <person name="Zhu J."/>
            <person name="Weng Q."/>
            <person name="Mu J."/>
            <person name="Lu Y."/>
            <person name="Fan D."/>
            <person name="Liu Y."/>
            <person name="Guan J."/>
            <person name="Zhang Y."/>
            <person name="Yu S."/>
            <person name="Liu X."/>
            <person name="Zhang Y."/>
            <person name="Hong G."/>
            <person name="Han B."/>
            <person name="Choisne N."/>
            <person name="Demange N."/>
            <person name="Orjeda G."/>
            <person name="Samain S."/>
            <person name="Cattolico L."/>
            <person name="Pelletier E."/>
            <person name="Couloux A."/>
            <person name="Segurens B."/>
            <person name="Wincker P."/>
            <person name="D'Hont A."/>
            <person name="Scarpelli C."/>
            <person name="Weissenbach J."/>
            <person name="Salanoubat M."/>
            <person name="Quetier F."/>
            <person name="Yu Y."/>
            <person name="Kim H.R."/>
            <person name="Rambo T."/>
            <person name="Currie J."/>
            <person name="Collura K."/>
            <person name="Luo M."/>
            <person name="Yang T."/>
            <person name="Ammiraju J.S.S."/>
            <person name="Engler F."/>
            <person name="Soderlund C."/>
            <person name="Wing R.A."/>
            <person name="Palmer L.E."/>
            <person name="de la Bastide M."/>
            <person name="Spiegel L."/>
            <person name="Nascimento L."/>
            <person name="Zutavern T."/>
            <person name="O'Shaughnessy A."/>
            <person name="Dike S."/>
            <person name="Dedhia N."/>
            <person name="Preston R."/>
            <person name="Balija V."/>
            <person name="McCombie W.R."/>
            <person name="Chow T."/>
            <person name="Chen H."/>
            <person name="Chung M."/>
            <person name="Chen C."/>
            <person name="Shaw J."/>
            <person name="Wu H."/>
            <person name="Hsiao K."/>
            <person name="Chao Y."/>
            <person name="Chu M."/>
            <person name="Cheng C."/>
            <person name="Hour A."/>
            <person name="Lee P."/>
            <person name="Lin S."/>
            <person name="Lin Y."/>
            <person name="Liou J."/>
            <person name="Liu S."/>
            <person name="Hsing Y."/>
            <person name="Raghuvanshi S."/>
            <person name="Mohanty A."/>
            <person name="Bharti A.K."/>
            <person name="Gaur A."/>
            <person name="Gupta V."/>
            <person name="Kumar D."/>
            <person name="Ravi V."/>
            <person name="Vij S."/>
            <person name="Kapur A."/>
            <person name="Khurana P."/>
            <person name="Khurana P."/>
            <person name="Khurana J.P."/>
            <person name="Tyagi A.K."/>
            <person name="Gaikwad K."/>
            <person name="Singh A."/>
            <person name="Dalal V."/>
            <person name="Srivastava S."/>
            <person name="Dixit A."/>
            <person name="Pal A.K."/>
            <person name="Ghazi I.A."/>
            <person name="Yadav M."/>
            <person name="Pandit A."/>
            <person name="Bhargava A."/>
            <person name="Sureshbabu K."/>
            <person name="Batra K."/>
            <person name="Sharma T.R."/>
            <person name="Mohapatra T."/>
            <person name="Singh N.K."/>
            <person name="Messing J."/>
            <person name="Nelson A.B."/>
            <person name="Fuks G."/>
            <person name="Kavchok S."/>
            <person name="Keizer G."/>
            <person name="Linton E."/>
            <person name="Llaca V."/>
            <person name="Song R."/>
            <person name="Tanyolac B."/>
            <person name="Young S."/>
            <person name="Ho-Il K."/>
            <person name="Hahn J.H."/>
            <person name="Sangsakoo G."/>
            <person name="Vanavichit A."/>
            <person name="de Mattos Luiz.A.T."/>
            <person name="Zimmer P.D."/>
            <person name="Malone G."/>
            <person name="Dellagostin O."/>
            <person name="de Oliveira A.C."/>
            <person name="Bevan M."/>
            <person name="Bancroft I."/>
            <person name="Minx P."/>
            <person name="Cordum H."/>
            <person name="Wilson R."/>
            <person name="Cheng Z."/>
            <person name="Jin W."/>
            <person name="Jiang J."/>
            <person name="Leong S.A."/>
            <person name="Iwama H."/>
            <person name="Gojobori T."/>
            <person name="Itoh T."/>
            <person name="Niimura Y."/>
            <person name="Fujii Y."/>
            <person name="Habara T."/>
            <person name="Sakai H."/>
            <person name="Sato Y."/>
            <person name="Wilson G."/>
            <person name="Kumar K."/>
            <person name="McCouch S."/>
            <person name="Juretic N."/>
            <person name="Hoen D."/>
            <person name="Wright S."/>
            <person name="Bruskiewich R."/>
            <person name="Bureau T."/>
            <person name="Miyao A."/>
            <person name="Hirochika H."/>
            <person name="Nishikawa T."/>
            <person name="Kadowaki K."/>
            <person name="Sugiura M."/>
            <person name="Burr B."/>
            <person name="Sasaki T."/>
        </authorList>
    </citation>
    <scope>NUCLEOTIDE SEQUENCE [LARGE SCALE GENOMIC DNA]</scope>
    <source>
        <strain evidence="4">cv. Nipponbare</strain>
    </source>
</reference>
<dbReference type="PANTHER" id="PTHR35317">
    <property type="entry name" value="OS04G0629600 PROTEIN"/>
    <property type="match status" value="1"/>
</dbReference>
<evidence type="ECO:0000313" key="3">
    <source>
        <dbReference type="EMBL" id="BAF25367.2"/>
    </source>
</evidence>
<feature type="region of interest" description="Disordered" evidence="2">
    <location>
        <begin position="502"/>
        <end position="560"/>
    </location>
</feature>
<feature type="compositionally biased region" description="Polar residues" evidence="2">
    <location>
        <begin position="632"/>
        <end position="651"/>
    </location>
</feature>
<proteinExistence type="predicted"/>
<feature type="compositionally biased region" description="Low complexity" evidence="2">
    <location>
        <begin position="121"/>
        <end position="130"/>
    </location>
</feature>
<dbReference type="Pfam" id="PF14223">
    <property type="entry name" value="Retrotran_gag_2"/>
    <property type="match status" value="1"/>
</dbReference>
<feature type="region of interest" description="Disordered" evidence="2">
    <location>
        <begin position="116"/>
        <end position="166"/>
    </location>
</feature>
<protein>
    <submittedName>
        <fullName evidence="3">Os09g0473900 protein</fullName>
    </submittedName>
</protein>
<keyword evidence="1" id="KW-0175">Coiled coil</keyword>
<feature type="compositionally biased region" description="Pro residues" evidence="2">
    <location>
        <begin position="131"/>
        <end position="145"/>
    </location>
</feature>
<feature type="region of interest" description="Disordered" evidence="2">
    <location>
        <begin position="242"/>
        <end position="293"/>
    </location>
</feature>
<feature type="coiled-coil region" evidence="1">
    <location>
        <begin position="170"/>
        <end position="209"/>
    </location>
</feature>
<evidence type="ECO:0000313" key="4">
    <source>
        <dbReference type="Proteomes" id="UP000000763"/>
    </source>
</evidence>
<evidence type="ECO:0000256" key="2">
    <source>
        <dbReference type="SAM" id="MobiDB-lite"/>
    </source>
</evidence>
<feature type="compositionally biased region" description="Basic and acidic residues" evidence="2">
    <location>
        <begin position="251"/>
        <end position="266"/>
    </location>
</feature>
<feature type="compositionally biased region" description="Low complexity" evidence="2">
    <location>
        <begin position="9"/>
        <end position="21"/>
    </location>
</feature>
<feature type="region of interest" description="Disordered" evidence="2">
    <location>
        <begin position="1"/>
        <end position="90"/>
    </location>
</feature>
<sequence>MSSSPWPPTTGAASAAAAAASPAPPEGAAGGAATPAAAPATTSEQRPVKEGGDAAAAGAAAAVQQQEEEEVEAKPQLLREDDSETEIQVHEQKINKYQAILAARLKAKYFSNKDFDGARLSSQPAAAAAPVAPPSPFPSPSPRSSPPEDAELAAAEERRRATAQTAAAAARAARLAAAELAAARAEAKAEAAEDAARAAEVEVETLRSSINGSIAGDITADRELEELARGRARERAERWAAAHLHGGGGGPRDRAPADGNPDERRRAGGSPELARGPRRQHGSLSPDRRHGHHGVQTVVRDFGPGGGWPTLTKTNYIEWAAVMRVRLQVRHMWEAVRYGDVDYDEDRRALDALIAAVPPEMQFSLSQKRTAKEAWDTIAAARIGSDRARKSTLQALRKEWENLAFKPGEDVDDFALRLNTLLQKMVQYGDDTYDEERAVEKLFRCVPEKYRQIARSIESLLDLSTMSIEEALGRLKVVDGDEPQPLSGPITIGGKLHLTREQWEASQGDGRKGESSSPTGGRKPRKARGGVQLRWARRRAEGGARRGAQGPRRGQAHVSRVEEEEPALLLAHASIELPPAAPAAAAFLHLDEPKRVYPSPRASTDSNTNTPSGHDFDYDELFVDTTPAGVPTRSSTNSHSSGHVYSDASSC</sequence>
<accession>Q0J0Z8</accession>
<dbReference type="KEGG" id="dosa:Os09g0473900"/>
<feature type="region of interest" description="Disordered" evidence="2">
    <location>
        <begin position="596"/>
        <end position="651"/>
    </location>
</feature>
<name>Q0J0Z8_ORYSJ</name>
<dbReference type="Proteomes" id="UP000000763">
    <property type="component" value="Chromosome 9"/>
</dbReference>
<evidence type="ECO:0000256" key="1">
    <source>
        <dbReference type="SAM" id="Coils"/>
    </source>
</evidence>
<feature type="compositionally biased region" description="Polar residues" evidence="2">
    <location>
        <begin position="601"/>
        <end position="612"/>
    </location>
</feature>